<sequence length="380" mass="41309">MEHLPDLRGELQRLLRGRRGGLRPGGRRAPGPLRRGGDRFNWALHDPRFAVTPADPHEPNRHGWVVEIDPFDPGSTPVKRTALGRLKHEGAFVQTASNGHVVVYMGDDQVNEYVYKFVSAGTWESMRAAGTSPLDDGTLYVARFDDDGSGTWLPLVHGQGPLTGDAFADQGEVLVRTRLAADALGATPMDRPEWTTVDQTTGMVYLTLTNNAERETPDAANPRVQNRWGQILRWEEAGGDHTATTFAWDLFVLAGPPESGATIDGEDAFSSPDGLWADPDGRIWIQTDGTQPLEANDQMLAADPTTVDADGVPHIKRFLTGVIGCEVTGVITTPDQRTMFINLQHPGEDGGSTWPQNEDFDTPRSATVVITKDDGGVIGT</sequence>
<evidence type="ECO:0000313" key="3">
    <source>
        <dbReference type="Proteomes" id="UP001324287"/>
    </source>
</evidence>
<dbReference type="PANTHER" id="PTHR35399:SF2">
    <property type="entry name" value="DUF839 DOMAIN-CONTAINING PROTEIN"/>
    <property type="match status" value="1"/>
</dbReference>
<dbReference type="Pfam" id="PF05787">
    <property type="entry name" value="PhoX"/>
    <property type="match status" value="1"/>
</dbReference>
<evidence type="ECO:0000313" key="2">
    <source>
        <dbReference type="EMBL" id="WRL63225.1"/>
    </source>
</evidence>
<reference evidence="2 3" key="1">
    <citation type="submission" date="2023-12" db="EMBL/GenBank/DDBJ databases">
        <title>Blastococcus brunescens sp. nov., an actonobacterium isolated from sandstone collected in sahara desert.</title>
        <authorList>
            <person name="Gtari M."/>
            <person name="Ghodhbane F."/>
        </authorList>
    </citation>
    <scope>NUCLEOTIDE SEQUENCE [LARGE SCALE GENOMIC DNA]</scope>
    <source>
        <strain evidence="2 3">BMG 8361</strain>
    </source>
</reference>
<protein>
    <submittedName>
        <fullName evidence="2">Alkaline phosphatase PhoX</fullName>
    </submittedName>
</protein>
<dbReference type="RefSeq" id="WP_324274561.1">
    <property type="nucleotide sequence ID" value="NZ_CP141261.1"/>
</dbReference>
<feature type="region of interest" description="Disordered" evidence="1">
    <location>
        <begin position="17"/>
        <end position="37"/>
    </location>
</feature>
<dbReference type="PANTHER" id="PTHR35399">
    <property type="entry name" value="SLR8030 PROTEIN"/>
    <property type="match status" value="1"/>
</dbReference>
<name>A0ABZ1AXE3_9ACTN</name>
<dbReference type="Proteomes" id="UP001324287">
    <property type="component" value="Chromosome"/>
</dbReference>
<gene>
    <name evidence="2" type="ORF">U6N30_26170</name>
</gene>
<organism evidence="2 3">
    <name type="scientific">Blastococcus brunescens</name>
    <dbReference type="NCBI Taxonomy" id="1564165"/>
    <lineage>
        <taxon>Bacteria</taxon>
        <taxon>Bacillati</taxon>
        <taxon>Actinomycetota</taxon>
        <taxon>Actinomycetes</taxon>
        <taxon>Geodermatophilales</taxon>
        <taxon>Geodermatophilaceae</taxon>
        <taxon>Blastococcus</taxon>
    </lineage>
</organism>
<accession>A0ABZ1AXE3</accession>
<keyword evidence="3" id="KW-1185">Reference proteome</keyword>
<dbReference type="SUPFAM" id="SSF63829">
    <property type="entry name" value="Calcium-dependent phosphotriesterase"/>
    <property type="match status" value="1"/>
</dbReference>
<dbReference type="InterPro" id="IPR008557">
    <property type="entry name" value="PhoX"/>
</dbReference>
<evidence type="ECO:0000256" key="1">
    <source>
        <dbReference type="SAM" id="MobiDB-lite"/>
    </source>
</evidence>
<dbReference type="EMBL" id="CP141261">
    <property type="protein sequence ID" value="WRL63225.1"/>
    <property type="molecule type" value="Genomic_DNA"/>
</dbReference>
<proteinExistence type="predicted"/>